<dbReference type="Proteomes" id="UP001215598">
    <property type="component" value="Unassembled WGS sequence"/>
</dbReference>
<dbReference type="InterPro" id="IPR045339">
    <property type="entry name" value="DUF6534"/>
</dbReference>
<name>A0AAD7JEZ4_9AGAR</name>
<feature type="transmembrane region" description="Helical" evidence="1">
    <location>
        <begin position="125"/>
        <end position="145"/>
    </location>
</feature>
<comment type="caution">
    <text evidence="3">The sequence shown here is derived from an EMBL/GenBank/DDBJ whole genome shotgun (WGS) entry which is preliminary data.</text>
</comment>
<protein>
    <recommendedName>
        <fullName evidence="2">DUF6534 domain-containing protein</fullName>
    </recommendedName>
</protein>
<gene>
    <name evidence="3" type="ORF">B0H16DRAFT_1527963</name>
</gene>
<keyword evidence="1" id="KW-0812">Transmembrane</keyword>
<feature type="non-terminal residue" evidence="3">
    <location>
        <position position="1"/>
    </location>
</feature>
<evidence type="ECO:0000259" key="2">
    <source>
        <dbReference type="Pfam" id="PF20152"/>
    </source>
</evidence>
<evidence type="ECO:0000313" key="3">
    <source>
        <dbReference type="EMBL" id="KAJ7763485.1"/>
    </source>
</evidence>
<sequence length="318" mass="35285">MAPVVVPGVDVALLTGPLVLGYMFGYCLYGILIVQVYIFSQLFPKERTEIKAVVYSMFFLETVFTLFTTISAWNQYGSAWGDVDTIFIIDWAWDPLPALNGVLAGIAQSFYIYRIWSLTRTVWRPILIGCVMVTQVAISFHYGIVVSLEGRGVDKLFALSPEITVWLSLSAVADLLITISLVQVLADRRKDANFDRISGLLNKLIRFSVETGSVTSATAIVELILWLTCRQWNFHFIFFLLLGKLYSNMLIGTLNSRGMLGSGLSTTLGPPTVSMFWADMGTPTGQRSGISDRTAGISRITHDDVDLDPDCDIVVHMN</sequence>
<proteinExistence type="predicted"/>
<keyword evidence="1" id="KW-0472">Membrane</keyword>
<evidence type="ECO:0000256" key="1">
    <source>
        <dbReference type="SAM" id="Phobius"/>
    </source>
</evidence>
<dbReference type="AlphaFoldDB" id="A0AAD7JEZ4"/>
<feature type="transmembrane region" description="Helical" evidence="1">
    <location>
        <begin position="52"/>
        <end position="76"/>
    </location>
</feature>
<keyword evidence="1" id="KW-1133">Transmembrane helix</keyword>
<accession>A0AAD7JEZ4</accession>
<dbReference type="Pfam" id="PF20152">
    <property type="entry name" value="DUF6534"/>
    <property type="match status" value="1"/>
</dbReference>
<feature type="transmembrane region" description="Helical" evidence="1">
    <location>
        <begin position="20"/>
        <end position="40"/>
    </location>
</feature>
<feature type="transmembrane region" description="Helical" evidence="1">
    <location>
        <begin position="96"/>
        <end position="113"/>
    </location>
</feature>
<feature type="transmembrane region" description="Helical" evidence="1">
    <location>
        <begin position="165"/>
        <end position="186"/>
    </location>
</feature>
<feature type="domain" description="DUF6534" evidence="2">
    <location>
        <begin position="170"/>
        <end position="257"/>
    </location>
</feature>
<reference evidence="3" key="1">
    <citation type="submission" date="2023-03" db="EMBL/GenBank/DDBJ databases">
        <title>Massive genome expansion in bonnet fungi (Mycena s.s.) driven by repeated elements and novel gene families across ecological guilds.</title>
        <authorList>
            <consortium name="Lawrence Berkeley National Laboratory"/>
            <person name="Harder C.B."/>
            <person name="Miyauchi S."/>
            <person name="Viragh M."/>
            <person name="Kuo A."/>
            <person name="Thoen E."/>
            <person name="Andreopoulos B."/>
            <person name="Lu D."/>
            <person name="Skrede I."/>
            <person name="Drula E."/>
            <person name="Henrissat B."/>
            <person name="Morin E."/>
            <person name="Kohler A."/>
            <person name="Barry K."/>
            <person name="LaButti K."/>
            <person name="Morin E."/>
            <person name="Salamov A."/>
            <person name="Lipzen A."/>
            <person name="Mereny Z."/>
            <person name="Hegedus B."/>
            <person name="Baldrian P."/>
            <person name="Stursova M."/>
            <person name="Weitz H."/>
            <person name="Taylor A."/>
            <person name="Grigoriev I.V."/>
            <person name="Nagy L.G."/>
            <person name="Martin F."/>
            <person name="Kauserud H."/>
        </authorList>
    </citation>
    <scope>NUCLEOTIDE SEQUENCE</scope>
    <source>
        <strain evidence="3">CBHHK182m</strain>
    </source>
</reference>
<dbReference type="EMBL" id="JARKIB010000030">
    <property type="protein sequence ID" value="KAJ7763485.1"/>
    <property type="molecule type" value="Genomic_DNA"/>
</dbReference>
<keyword evidence="4" id="KW-1185">Reference proteome</keyword>
<dbReference type="PANTHER" id="PTHR40465:SF1">
    <property type="entry name" value="DUF6534 DOMAIN-CONTAINING PROTEIN"/>
    <property type="match status" value="1"/>
</dbReference>
<dbReference type="PANTHER" id="PTHR40465">
    <property type="entry name" value="CHROMOSOME 1, WHOLE GENOME SHOTGUN SEQUENCE"/>
    <property type="match status" value="1"/>
</dbReference>
<evidence type="ECO:0000313" key="4">
    <source>
        <dbReference type="Proteomes" id="UP001215598"/>
    </source>
</evidence>
<organism evidence="3 4">
    <name type="scientific">Mycena metata</name>
    <dbReference type="NCBI Taxonomy" id="1033252"/>
    <lineage>
        <taxon>Eukaryota</taxon>
        <taxon>Fungi</taxon>
        <taxon>Dikarya</taxon>
        <taxon>Basidiomycota</taxon>
        <taxon>Agaricomycotina</taxon>
        <taxon>Agaricomycetes</taxon>
        <taxon>Agaricomycetidae</taxon>
        <taxon>Agaricales</taxon>
        <taxon>Marasmiineae</taxon>
        <taxon>Mycenaceae</taxon>
        <taxon>Mycena</taxon>
    </lineage>
</organism>
<feature type="transmembrane region" description="Helical" evidence="1">
    <location>
        <begin position="234"/>
        <end position="254"/>
    </location>
</feature>